<protein>
    <submittedName>
        <fullName evidence="6">AcrR family transcriptional regulator</fullName>
    </submittedName>
</protein>
<sequence length="205" mass="22748">MSPRGRPRAFDRDAALDTAMRVFWEYGYEATSVSDLTAAMGIGSPSLYAAFGGKEALFREAVEHYVRHYGWQAVNELDREPAVWRAVEAMLLANVGLYTDPALPRGCMIVDAATNCAPGNDAVREFLAGQRRATRERIAARLRRAVTEGELPADVDLDALVGFCETVRNGLSNLARDGRSADELRSIVDIAMNAWPDRRDRSRER</sequence>
<feature type="DNA-binding region" description="H-T-H motif" evidence="4">
    <location>
        <begin position="32"/>
        <end position="51"/>
    </location>
</feature>
<dbReference type="InterPro" id="IPR011075">
    <property type="entry name" value="TetR_C"/>
</dbReference>
<dbReference type="InterPro" id="IPR009057">
    <property type="entry name" value="Homeodomain-like_sf"/>
</dbReference>
<keyword evidence="3" id="KW-0804">Transcription</keyword>
<accession>A0A839XKM9</accession>
<evidence type="ECO:0000256" key="3">
    <source>
        <dbReference type="ARBA" id="ARBA00023163"/>
    </source>
</evidence>
<dbReference type="PROSITE" id="PS01081">
    <property type="entry name" value="HTH_TETR_1"/>
    <property type="match status" value="1"/>
</dbReference>
<evidence type="ECO:0000313" key="6">
    <source>
        <dbReference type="EMBL" id="MBB3662074.1"/>
    </source>
</evidence>
<dbReference type="InterPro" id="IPR023772">
    <property type="entry name" value="DNA-bd_HTH_TetR-type_CS"/>
</dbReference>
<dbReference type="AlphaFoldDB" id="A0A839XKM9"/>
<keyword evidence="2 4" id="KW-0238">DNA-binding</keyword>
<organism evidence="6 7">
    <name type="scientific">Prauserella sediminis</name>
    <dbReference type="NCBI Taxonomy" id="577680"/>
    <lineage>
        <taxon>Bacteria</taxon>
        <taxon>Bacillati</taxon>
        <taxon>Actinomycetota</taxon>
        <taxon>Actinomycetes</taxon>
        <taxon>Pseudonocardiales</taxon>
        <taxon>Pseudonocardiaceae</taxon>
        <taxon>Prauserella</taxon>
        <taxon>Prauserella salsuginis group</taxon>
    </lineage>
</organism>
<dbReference type="InterPro" id="IPR036271">
    <property type="entry name" value="Tet_transcr_reg_TetR-rel_C_sf"/>
</dbReference>
<keyword evidence="1" id="KW-0805">Transcription regulation</keyword>
<evidence type="ECO:0000256" key="1">
    <source>
        <dbReference type="ARBA" id="ARBA00023015"/>
    </source>
</evidence>
<evidence type="ECO:0000256" key="4">
    <source>
        <dbReference type="PROSITE-ProRule" id="PRU00335"/>
    </source>
</evidence>
<feature type="domain" description="HTH tetR-type" evidence="5">
    <location>
        <begin position="9"/>
        <end position="69"/>
    </location>
</feature>
<reference evidence="6 7" key="1">
    <citation type="submission" date="2020-08" db="EMBL/GenBank/DDBJ databases">
        <title>Sequencing the genomes of 1000 actinobacteria strains.</title>
        <authorList>
            <person name="Klenk H.-P."/>
        </authorList>
    </citation>
    <scope>NUCLEOTIDE SEQUENCE [LARGE SCALE GENOMIC DNA]</scope>
    <source>
        <strain evidence="6 7">DSM 45267</strain>
    </source>
</reference>
<dbReference type="PROSITE" id="PS50977">
    <property type="entry name" value="HTH_TETR_2"/>
    <property type="match status" value="1"/>
</dbReference>
<comment type="caution">
    <text evidence="6">The sequence shown here is derived from an EMBL/GenBank/DDBJ whole genome shotgun (WGS) entry which is preliminary data.</text>
</comment>
<dbReference type="PANTHER" id="PTHR47506">
    <property type="entry name" value="TRANSCRIPTIONAL REGULATORY PROTEIN"/>
    <property type="match status" value="1"/>
</dbReference>
<dbReference type="SUPFAM" id="SSF48498">
    <property type="entry name" value="Tetracyclin repressor-like, C-terminal domain"/>
    <property type="match status" value="1"/>
</dbReference>
<evidence type="ECO:0000256" key="2">
    <source>
        <dbReference type="ARBA" id="ARBA00023125"/>
    </source>
</evidence>
<proteinExistence type="predicted"/>
<name>A0A839XKM9_9PSEU</name>
<gene>
    <name evidence="6" type="ORF">FB384_000978</name>
</gene>
<dbReference type="Gene3D" id="1.10.357.10">
    <property type="entry name" value="Tetracycline Repressor, domain 2"/>
    <property type="match status" value="1"/>
</dbReference>
<dbReference type="Pfam" id="PF00440">
    <property type="entry name" value="TetR_N"/>
    <property type="match status" value="1"/>
</dbReference>
<dbReference type="EMBL" id="JACIBS010000001">
    <property type="protein sequence ID" value="MBB3662074.1"/>
    <property type="molecule type" value="Genomic_DNA"/>
</dbReference>
<keyword evidence="7" id="KW-1185">Reference proteome</keyword>
<dbReference type="Proteomes" id="UP000564573">
    <property type="component" value="Unassembled WGS sequence"/>
</dbReference>
<dbReference type="Pfam" id="PF16925">
    <property type="entry name" value="TetR_C_13"/>
    <property type="match status" value="1"/>
</dbReference>
<evidence type="ECO:0000259" key="5">
    <source>
        <dbReference type="PROSITE" id="PS50977"/>
    </source>
</evidence>
<dbReference type="GO" id="GO:0003677">
    <property type="term" value="F:DNA binding"/>
    <property type="evidence" value="ECO:0007669"/>
    <property type="project" value="UniProtKB-UniRule"/>
</dbReference>
<dbReference type="Gene3D" id="1.10.10.60">
    <property type="entry name" value="Homeodomain-like"/>
    <property type="match status" value="1"/>
</dbReference>
<dbReference type="InterPro" id="IPR001647">
    <property type="entry name" value="HTH_TetR"/>
</dbReference>
<dbReference type="RefSeq" id="WP_183779532.1">
    <property type="nucleotide sequence ID" value="NZ_JACIBS010000001.1"/>
</dbReference>
<evidence type="ECO:0000313" key="7">
    <source>
        <dbReference type="Proteomes" id="UP000564573"/>
    </source>
</evidence>
<dbReference type="PANTHER" id="PTHR47506:SF1">
    <property type="entry name" value="HTH-TYPE TRANSCRIPTIONAL REGULATOR YJDC"/>
    <property type="match status" value="1"/>
</dbReference>
<dbReference type="SUPFAM" id="SSF46689">
    <property type="entry name" value="Homeodomain-like"/>
    <property type="match status" value="1"/>
</dbReference>